<dbReference type="InterPro" id="IPR036515">
    <property type="entry name" value="Transposase_17_sf"/>
</dbReference>
<organism evidence="2 3">
    <name type="scientific">Brumimicrobium glaciale</name>
    <dbReference type="NCBI Taxonomy" id="200475"/>
    <lineage>
        <taxon>Bacteria</taxon>
        <taxon>Pseudomonadati</taxon>
        <taxon>Bacteroidota</taxon>
        <taxon>Flavobacteriia</taxon>
        <taxon>Flavobacteriales</taxon>
        <taxon>Crocinitomicaceae</taxon>
        <taxon>Brumimicrobium</taxon>
    </lineage>
</organism>
<dbReference type="Gene3D" id="3.30.70.1290">
    <property type="entry name" value="Transposase IS200-like"/>
    <property type="match status" value="1"/>
</dbReference>
<dbReference type="SUPFAM" id="SSF143422">
    <property type="entry name" value="Transposase IS200-like"/>
    <property type="match status" value="1"/>
</dbReference>
<dbReference type="OrthoDB" id="9788881at2"/>
<dbReference type="Pfam" id="PF01797">
    <property type="entry name" value="Y1_Tnp"/>
    <property type="match status" value="1"/>
</dbReference>
<dbReference type="RefSeq" id="WP_130094697.1">
    <property type="nucleotide sequence ID" value="NZ_SETE01000006.1"/>
</dbReference>
<dbReference type="AlphaFoldDB" id="A0A4Q4KIA5"/>
<evidence type="ECO:0000259" key="1">
    <source>
        <dbReference type="SMART" id="SM01321"/>
    </source>
</evidence>
<feature type="domain" description="Transposase IS200-like" evidence="1">
    <location>
        <begin position="10"/>
        <end position="149"/>
    </location>
</feature>
<dbReference type="Proteomes" id="UP000293952">
    <property type="component" value="Unassembled WGS sequence"/>
</dbReference>
<dbReference type="PANTHER" id="PTHR34322">
    <property type="entry name" value="TRANSPOSASE, Y1_TNP DOMAIN-CONTAINING"/>
    <property type="match status" value="1"/>
</dbReference>
<dbReference type="PANTHER" id="PTHR34322:SF2">
    <property type="entry name" value="TRANSPOSASE IS200-LIKE DOMAIN-CONTAINING PROTEIN"/>
    <property type="match status" value="1"/>
</dbReference>
<reference evidence="2 3" key="1">
    <citation type="submission" date="2019-02" db="EMBL/GenBank/DDBJ databases">
        <title>Genome sequence of the sea-ice species Brumimicrobium glaciale.</title>
        <authorList>
            <person name="Bowman J.P."/>
        </authorList>
    </citation>
    <scope>NUCLEOTIDE SEQUENCE [LARGE SCALE GENOMIC DNA]</scope>
    <source>
        <strain evidence="2 3">IC156</strain>
    </source>
</reference>
<gene>
    <name evidence="2" type="ORF">ERX46_15150</name>
</gene>
<proteinExistence type="predicted"/>
<evidence type="ECO:0000313" key="3">
    <source>
        <dbReference type="Proteomes" id="UP000293952"/>
    </source>
</evidence>
<comment type="caution">
    <text evidence="2">The sequence shown here is derived from an EMBL/GenBank/DDBJ whole genome shotgun (WGS) entry which is preliminary data.</text>
</comment>
<name>A0A4Q4KIA5_9FLAO</name>
<accession>A0A4Q4KIA5</accession>
<dbReference type="InterPro" id="IPR002686">
    <property type="entry name" value="Transposase_17"/>
</dbReference>
<keyword evidence="3" id="KW-1185">Reference proteome</keyword>
<evidence type="ECO:0000313" key="2">
    <source>
        <dbReference type="EMBL" id="RYM32598.1"/>
    </source>
</evidence>
<dbReference type="GO" id="GO:0006313">
    <property type="term" value="P:DNA transposition"/>
    <property type="evidence" value="ECO:0007669"/>
    <property type="project" value="InterPro"/>
</dbReference>
<dbReference type="GO" id="GO:0003677">
    <property type="term" value="F:DNA binding"/>
    <property type="evidence" value="ECO:0007669"/>
    <property type="project" value="InterPro"/>
</dbReference>
<dbReference type="GO" id="GO:0004803">
    <property type="term" value="F:transposase activity"/>
    <property type="evidence" value="ECO:0007669"/>
    <property type="project" value="InterPro"/>
</dbReference>
<dbReference type="SMART" id="SM01321">
    <property type="entry name" value="Y1_Tnp"/>
    <property type="match status" value="1"/>
</dbReference>
<dbReference type="NCBIfam" id="NF047646">
    <property type="entry name" value="REP_Tyr_transpos"/>
    <property type="match status" value="1"/>
</dbReference>
<dbReference type="EMBL" id="SETE01000006">
    <property type="protein sequence ID" value="RYM32598.1"/>
    <property type="molecule type" value="Genomic_DNA"/>
</dbReference>
<protein>
    <submittedName>
        <fullName evidence="2">Transposase</fullName>
    </submittedName>
</protein>
<sequence>MKQGFKHTIKKNVYYYLTLTVVNWVDVFTRKNHKKVVVDSLRYCIKNKGLNVYSWCLMSNHLHMVVNCDEPFQLSDVIRDLKRHIVKQVLFQIMNEPESRRDWMLENFRNEAMKTTRNEDYKFWKVGSHAIELFSEDFVWQKINYIHNNPVEAMLVRNPEDWIHSSASNYLNGNGILKEVHCLVPPLRSVR</sequence>